<proteinExistence type="inferred from homology"/>
<dbReference type="Gene3D" id="1.10.357.30">
    <property type="entry name" value="Exocyst complex subunit Sec15 C-terminal domain, N-terminal subdomain"/>
    <property type="match status" value="1"/>
</dbReference>
<dbReference type="EMBL" id="KE651167">
    <property type="protein sequence ID" value="EEB08699.2"/>
    <property type="molecule type" value="Genomic_DNA"/>
</dbReference>
<dbReference type="PANTHER" id="PTHR12702:SF0">
    <property type="entry name" value="EXOCYST COMPLEX COMPONENT 6"/>
    <property type="match status" value="1"/>
</dbReference>
<keyword evidence="3 5" id="KW-0268">Exocytosis</keyword>
<dbReference type="AlphaFoldDB" id="B6K595"/>
<evidence type="ECO:0000256" key="4">
    <source>
        <dbReference type="ARBA" id="ARBA00023054"/>
    </source>
</evidence>
<reference evidence="9 11" key="1">
    <citation type="journal article" date="2011" name="Science">
        <title>Comparative functional genomics of the fission yeasts.</title>
        <authorList>
            <person name="Rhind N."/>
            <person name="Chen Z."/>
            <person name="Yassour M."/>
            <person name="Thompson D.A."/>
            <person name="Haas B.J."/>
            <person name="Habib N."/>
            <person name="Wapinski I."/>
            <person name="Roy S."/>
            <person name="Lin M.F."/>
            <person name="Heiman D.I."/>
            <person name="Young S.K."/>
            <person name="Furuya K."/>
            <person name="Guo Y."/>
            <person name="Pidoux A."/>
            <person name="Chen H.M."/>
            <person name="Robbertse B."/>
            <person name="Goldberg J.M."/>
            <person name="Aoki K."/>
            <person name="Bayne E.H."/>
            <person name="Berlin A.M."/>
            <person name="Desjardins C.A."/>
            <person name="Dobbs E."/>
            <person name="Dukaj L."/>
            <person name="Fan L."/>
            <person name="FitzGerald M.G."/>
            <person name="French C."/>
            <person name="Gujja S."/>
            <person name="Hansen K."/>
            <person name="Keifenheim D."/>
            <person name="Levin J.Z."/>
            <person name="Mosher R.A."/>
            <person name="Mueller C.A."/>
            <person name="Pfiffner J."/>
            <person name="Priest M."/>
            <person name="Russ C."/>
            <person name="Smialowska A."/>
            <person name="Swoboda P."/>
            <person name="Sykes S.M."/>
            <person name="Vaughn M."/>
            <person name="Vengrova S."/>
            <person name="Yoder R."/>
            <person name="Zeng Q."/>
            <person name="Allshire R."/>
            <person name="Baulcombe D."/>
            <person name="Birren B.W."/>
            <person name="Brown W."/>
            <person name="Ekwall K."/>
            <person name="Kellis M."/>
            <person name="Leatherwood J."/>
            <person name="Levin H."/>
            <person name="Margalit H."/>
            <person name="Martienssen R."/>
            <person name="Nieduszynski C.A."/>
            <person name="Spatafora J.W."/>
            <person name="Friedman N."/>
            <person name="Dalgaard J.Z."/>
            <person name="Baumann P."/>
            <person name="Niki H."/>
            <person name="Regev A."/>
            <person name="Nusbaum C."/>
        </authorList>
    </citation>
    <scope>NUCLEOTIDE SEQUENCE [LARGE SCALE GENOMIC DNA]</scope>
    <source>
        <strain evidence="11">yFS275 / FY16936</strain>
    </source>
</reference>
<dbReference type="InterPro" id="IPR007225">
    <property type="entry name" value="EXOC6/Sec15"/>
</dbReference>
<evidence type="ECO:0000256" key="5">
    <source>
        <dbReference type="PIRNR" id="PIRNR025007"/>
    </source>
</evidence>
<dbReference type="FunFam" id="1.20.58.670:FF:000002">
    <property type="entry name" value="Exocyst complex component"/>
    <property type="match status" value="1"/>
</dbReference>
<dbReference type="RefSeq" id="XP_002174992.2">
    <property type="nucleotide sequence ID" value="XM_002174956.2"/>
</dbReference>
<keyword evidence="2 5" id="KW-0813">Transport</keyword>
<evidence type="ECO:0000259" key="7">
    <source>
        <dbReference type="Pfam" id="PF04091"/>
    </source>
</evidence>
<keyword evidence="4 6" id="KW-0175">Coiled coil</keyword>
<feature type="domain" description="Exocyst complex subunit EXOC6/Sec15 C-terminal" evidence="7">
    <location>
        <begin position="392"/>
        <end position="742"/>
    </location>
</feature>
<evidence type="ECO:0000256" key="2">
    <source>
        <dbReference type="ARBA" id="ARBA00022448"/>
    </source>
</evidence>
<accession>B6K595</accession>
<dbReference type="Gene3D" id="1.20.58.670">
    <property type="entry name" value="Dsl1p vesicle tethering complex, Tip20p subunit, domain D"/>
    <property type="match status" value="1"/>
</dbReference>
<dbReference type="InterPro" id="IPR046361">
    <property type="entry name" value="EXOC6/Sec15_C"/>
</dbReference>
<keyword evidence="11" id="KW-1185">Reference proteome</keyword>
<dbReference type="HOGENOM" id="CLU_009437_2_0_1"/>
<dbReference type="eggNOG" id="KOG2176">
    <property type="taxonomic scope" value="Eukaryota"/>
</dbReference>
<dbReference type="GO" id="GO:0006887">
    <property type="term" value="P:exocytosis"/>
    <property type="evidence" value="ECO:0000318"/>
    <property type="project" value="GO_Central"/>
</dbReference>
<evidence type="ECO:0000256" key="6">
    <source>
        <dbReference type="SAM" id="Coils"/>
    </source>
</evidence>
<organism evidence="9 11">
    <name type="scientific">Schizosaccharomyces japonicus (strain yFS275 / FY16936)</name>
    <name type="common">Fission yeast</name>
    <dbReference type="NCBI Taxonomy" id="402676"/>
    <lineage>
        <taxon>Eukaryota</taxon>
        <taxon>Fungi</taxon>
        <taxon>Dikarya</taxon>
        <taxon>Ascomycota</taxon>
        <taxon>Taphrinomycotina</taxon>
        <taxon>Schizosaccharomycetes</taxon>
        <taxon>Schizosaccharomycetales</taxon>
        <taxon>Schizosaccharomycetaceae</taxon>
        <taxon>Schizosaccharomyces</taxon>
    </lineage>
</organism>
<feature type="domain" description="Exocyst complex component EXOC6/Sec15 N-terminal" evidence="8">
    <location>
        <begin position="44"/>
        <end position="213"/>
    </location>
</feature>
<dbReference type="GO" id="GO:0000145">
    <property type="term" value="C:exocyst"/>
    <property type="evidence" value="ECO:0000318"/>
    <property type="project" value="GO_Central"/>
</dbReference>
<evidence type="ECO:0000313" key="11">
    <source>
        <dbReference type="Proteomes" id="UP000001744"/>
    </source>
</evidence>
<dbReference type="OrthoDB" id="10267033at2759"/>
<dbReference type="Pfam" id="PF04091">
    <property type="entry name" value="Sec15_C"/>
    <property type="match status" value="1"/>
</dbReference>
<dbReference type="GO" id="GO:0006893">
    <property type="term" value="P:Golgi to plasma membrane transport"/>
    <property type="evidence" value="ECO:0000318"/>
    <property type="project" value="GO_Central"/>
</dbReference>
<dbReference type="STRING" id="402676.B6K595"/>
<dbReference type="Proteomes" id="UP000001744">
    <property type="component" value="Unassembled WGS sequence"/>
</dbReference>
<dbReference type="GO" id="GO:0006886">
    <property type="term" value="P:intracellular protein transport"/>
    <property type="evidence" value="ECO:0007669"/>
    <property type="project" value="InterPro"/>
</dbReference>
<dbReference type="InterPro" id="IPR048359">
    <property type="entry name" value="EXOC6_Sec15_N"/>
</dbReference>
<evidence type="ECO:0000256" key="3">
    <source>
        <dbReference type="ARBA" id="ARBA00022483"/>
    </source>
</evidence>
<dbReference type="GO" id="GO:0090522">
    <property type="term" value="P:vesicle tethering involved in exocytosis"/>
    <property type="evidence" value="ECO:0007669"/>
    <property type="project" value="UniProtKB-UniRule"/>
</dbReference>
<name>B6K595_SCHJY</name>
<sequence length="790" mass="91115">MDTESVQFLNNITSIETDNDVIEHLPQLITLACQKGQERQVIAQMQEMINESAIKVEQLCTDNNEAFNESVSSFHTVRDRVNQLQTSILELNNDIQASGRDLQDKKSQLKELHDAENNLNAYKENLVIYLDVFNHIEKAGSYFKEKRYYKALRLLDEISSTRLKRMSEYSLTKALVNSLSSSREYAKSLAMKDLHEWLFNIREKSVIIGSFAFEKMDERRRSWAREFAQDLQNINTRSPYSLHLALLNTVDFSPLNNEAIKITFEPLYTGIHIFSYLGILDEFQLSFEKDRRLQLESLAPKSLNQLDLKIVGNWLKAIAGFMIIEYYVLQRVPGFRTLDEVDFLWSSICDKLSDTLIPLLFQEQSTATIMKIKNLVMLLIHTMEFFNFPVWKLHGLCIKLIDAFGGALIYKHAGMFAETLDNDNYAPLEIKDEQMYCELIQPYWYDKKVDSFPVTMPFSKMCYECCQNADSFIRRFFMFLNDSITLAVEVNERAPRLFRRFIKFGFVNQLTDRLPRLGISQVAQVVQNFDAFEEPLLRMERILSSNKSITPMAQMLPENAQPSSHKATEMLEEISHGRKQALHQIFICINHKIDDFVDLAEYDWITTTPRTTVSGYLQEMLAYLQTMYMEILGGIDNSDKSYIYLETLDHLSTAIMKLITHPSVRRISSTAAAGFKLDIEFLESFAAKLPGQSIVNADSFIELRQSAKLLQAENVEEYMDADKFVRDFSRLDTSTAIKLLEKLLNNYSALPLSNDRPKRKAIEHVLAALRKRLAQEIAQAQAQGPQKSKA</sequence>
<gene>
    <name evidence="10" type="primary">sec15</name>
    <name evidence="9" type="ORF">SJAG_03864</name>
</gene>
<dbReference type="PIRSF" id="PIRSF025007">
    <property type="entry name" value="Sec15"/>
    <property type="match status" value="1"/>
</dbReference>
<evidence type="ECO:0000256" key="1">
    <source>
        <dbReference type="ARBA" id="ARBA00007944"/>
    </source>
</evidence>
<dbReference type="InterPro" id="IPR042045">
    <property type="entry name" value="EXOC6/Sec15_C_dom1"/>
</dbReference>
<dbReference type="Pfam" id="PF20651">
    <property type="entry name" value="EXOC6_Sec15_N"/>
    <property type="match status" value="1"/>
</dbReference>
<evidence type="ECO:0000313" key="10">
    <source>
        <dbReference type="JaponicusDB" id="SJAG_03864"/>
    </source>
</evidence>
<dbReference type="InterPro" id="IPR042044">
    <property type="entry name" value="EXOC6PINT-1/Sec15/Tip20_C_dom2"/>
</dbReference>
<protein>
    <recommendedName>
        <fullName evidence="5">Exocyst complex component SEC15</fullName>
    </recommendedName>
</protein>
<feature type="coiled-coil region" evidence="6">
    <location>
        <begin position="105"/>
        <end position="132"/>
    </location>
</feature>
<comment type="function">
    <text evidence="5">Component of the exocyst complex involved in the docking of exocytic vesicles with fusion sites on the plasma membrane.</text>
</comment>
<comment type="similarity">
    <text evidence="1 5">Belongs to the SEC15 family.</text>
</comment>
<evidence type="ECO:0000259" key="8">
    <source>
        <dbReference type="Pfam" id="PF20651"/>
    </source>
</evidence>
<evidence type="ECO:0000313" key="9">
    <source>
        <dbReference type="EMBL" id="EEB08699.2"/>
    </source>
</evidence>
<dbReference type="GeneID" id="7050502"/>
<dbReference type="VEuPathDB" id="FungiDB:SJAG_03864"/>
<dbReference type="PANTHER" id="PTHR12702">
    <property type="entry name" value="SEC15"/>
    <property type="match status" value="1"/>
</dbReference>
<dbReference type="OMA" id="FPFHSEQ"/>
<dbReference type="JaponicusDB" id="SJAG_03864">
    <property type="gene designation" value="sec15"/>
</dbReference>